<evidence type="ECO:0000313" key="3">
    <source>
        <dbReference type="Proteomes" id="UP000730482"/>
    </source>
</evidence>
<gene>
    <name evidence="2" type="ORF">KGQ19_09360</name>
</gene>
<name>A0ABS5KM01_9ACTN</name>
<dbReference type="InterPro" id="IPR013154">
    <property type="entry name" value="ADH-like_N"/>
</dbReference>
<dbReference type="PANTHER" id="PTHR45033:SF2">
    <property type="entry name" value="ZINC-TYPE ALCOHOL DEHYDROGENASE-LIKE PROTEIN C1773.06C"/>
    <property type="match status" value="1"/>
</dbReference>
<reference evidence="2 3" key="1">
    <citation type="submission" date="2020-02" db="EMBL/GenBank/DDBJ databases">
        <title>Acidophilic actinobacteria isolated from forest soil.</title>
        <authorList>
            <person name="Golinska P."/>
        </authorList>
    </citation>
    <scope>NUCLEOTIDE SEQUENCE [LARGE SCALE GENOMIC DNA]</scope>
    <source>
        <strain evidence="2 3">NL8</strain>
    </source>
</reference>
<dbReference type="SMART" id="SM00829">
    <property type="entry name" value="PKS_ER"/>
    <property type="match status" value="1"/>
</dbReference>
<dbReference type="Pfam" id="PF00107">
    <property type="entry name" value="ADH_zinc_N"/>
    <property type="match status" value="1"/>
</dbReference>
<dbReference type="PANTHER" id="PTHR45033">
    <property type="match status" value="1"/>
</dbReference>
<evidence type="ECO:0000259" key="1">
    <source>
        <dbReference type="SMART" id="SM00829"/>
    </source>
</evidence>
<dbReference type="CDD" id="cd08276">
    <property type="entry name" value="MDR7"/>
    <property type="match status" value="1"/>
</dbReference>
<dbReference type="RefSeq" id="WP_212008680.1">
    <property type="nucleotide sequence ID" value="NZ_JAAFYZ010000022.1"/>
</dbReference>
<dbReference type="InterPro" id="IPR013149">
    <property type="entry name" value="ADH-like_C"/>
</dbReference>
<protein>
    <submittedName>
        <fullName evidence="2">NAD(P)-dependent alcohol dehydrogenase</fullName>
    </submittedName>
</protein>
<accession>A0ABS5KM01</accession>
<dbReference type="InterPro" id="IPR011032">
    <property type="entry name" value="GroES-like_sf"/>
</dbReference>
<dbReference type="InterPro" id="IPR020843">
    <property type="entry name" value="ER"/>
</dbReference>
<dbReference type="Gene3D" id="3.40.50.720">
    <property type="entry name" value="NAD(P)-binding Rossmann-like Domain"/>
    <property type="match status" value="1"/>
</dbReference>
<sequence>MRTYRLPGPGPLDDLKLATEDMPTPGPNQLLVATRAAAVNRRDLLIITGRYPLPTRAGVIPLSDGAGEVVAVGDAVRRFAVGDRVTASYWPRWISGRLRPEVVDQLGCTVDGWLTEYALLDQAAAVAVPEHLTWAEAAALPCAGVSAWNALTRPGTLTAGQTVLVLGTGDVALFAAQLAKAMGCRVIATTSSAAKAERLRGIGVDDVVDYVATPEWSKEVRALTGGAGADLVVETQGPATFGQSLRAAATYAQICLLWVASPRPEVLTITEDDLMGSLATIRREFVGNRVELEALCQALAAHRIRPIVDRAFGFDDAIAAYRSYRDEDSFGKVVVEIDSTQPA</sequence>
<proteinExistence type="predicted"/>
<dbReference type="InterPro" id="IPR052711">
    <property type="entry name" value="Zinc_ADH-like"/>
</dbReference>
<dbReference type="SUPFAM" id="SSF51735">
    <property type="entry name" value="NAD(P)-binding Rossmann-fold domains"/>
    <property type="match status" value="1"/>
</dbReference>
<comment type="caution">
    <text evidence="2">The sequence shown here is derived from an EMBL/GenBank/DDBJ whole genome shotgun (WGS) entry which is preliminary data.</text>
</comment>
<dbReference type="SUPFAM" id="SSF50129">
    <property type="entry name" value="GroES-like"/>
    <property type="match status" value="1"/>
</dbReference>
<dbReference type="Proteomes" id="UP000730482">
    <property type="component" value="Unassembled WGS sequence"/>
</dbReference>
<dbReference type="InterPro" id="IPR036291">
    <property type="entry name" value="NAD(P)-bd_dom_sf"/>
</dbReference>
<organism evidence="2 3">
    <name type="scientific">Catenulispora pinistramenti</name>
    <dbReference type="NCBI Taxonomy" id="2705254"/>
    <lineage>
        <taxon>Bacteria</taxon>
        <taxon>Bacillati</taxon>
        <taxon>Actinomycetota</taxon>
        <taxon>Actinomycetes</taxon>
        <taxon>Catenulisporales</taxon>
        <taxon>Catenulisporaceae</taxon>
        <taxon>Catenulispora</taxon>
    </lineage>
</organism>
<keyword evidence="3" id="KW-1185">Reference proteome</keyword>
<dbReference type="Pfam" id="PF08240">
    <property type="entry name" value="ADH_N"/>
    <property type="match status" value="1"/>
</dbReference>
<dbReference type="EMBL" id="JAAFYZ010000022">
    <property type="protein sequence ID" value="MBS2547077.1"/>
    <property type="molecule type" value="Genomic_DNA"/>
</dbReference>
<evidence type="ECO:0000313" key="2">
    <source>
        <dbReference type="EMBL" id="MBS2547077.1"/>
    </source>
</evidence>
<dbReference type="Gene3D" id="3.90.180.10">
    <property type="entry name" value="Medium-chain alcohol dehydrogenases, catalytic domain"/>
    <property type="match status" value="1"/>
</dbReference>
<feature type="domain" description="Enoyl reductase (ER)" evidence="1">
    <location>
        <begin position="10"/>
        <end position="335"/>
    </location>
</feature>